<dbReference type="SUPFAM" id="SSF81383">
    <property type="entry name" value="F-box domain"/>
    <property type="match status" value="1"/>
</dbReference>
<dbReference type="Pfam" id="PF12937">
    <property type="entry name" value="F-box-like"/>
    <property type="match status" value="1"/>
</dbReference>
<dbReference type="InterPro" id="IPR001810">
    <property type="entry name" value="F-box_dom"/>
</dbReference>
<dbReference type="AlphaFoldDB" id="A0A8H5B4W5"/>
<keyword evidence="3" id="KW-1185">Reference proteome</keyword>
<dbReference type="Gene3D" id="1.20.1280.50">
    <property type="match status" value="1"/>
</dbReference>
<organism evidence="2 3">
    <name type="scientific">Psilocybe cf. subviscida</name>
    <dbReference type="NCBI Taxonomy" id="2480587"/>
    <lineage>
        <taxon>Eukaryota</taxon>
        <taxon>Fungi</taxon>
        <taxon>Dikarya</taxon>
        <taxon>Basidiomycota</taxon>
        <taxon>Agaricomycotina</taxon>
        <taxon>Agaricomycetes</taxon>
        <taxon>Agaricomycetidae</taxon>
        <taxon>Agaricales</taxon>
        <taxon>Agaricineae</taxon>
        <taxon>Strophariaceae</taxon>
        <taxon>Psilocybe</taxon>
    </lineage>
</organism>
<name>A0A8H5B4W5_9AGAR</name>
<dbReference type="Proteomes" id="UP000567179">
    <property type="component" value="Unassembled WGS sequence"/>
</dbReference>
<dbReference type="OrthoDB" id="2962256at2759"/>
<gene>
    <name evidence="2" type="ORF">D9619_006175</name>
</gene>
<proteinExistence type="predicted"/>
<evidence type="ECO:0000313" key="3">
    <source>
        <dbReference type="Proteomes" id="UP000567179"/>
    </source>
</evidence>
<dbReference type="EMBL" id="JAACJJ010000042">
    <property type="protein sequence ID" value="KAF5316103.1"/>
    <property type="molecule type" value="Genomic_DNA"/>
</dbReference>
<protein>
    <recommendedName>
        <fullName evidence="1">F-box domain-containing protein</fullName>
    </recommendedName>
</protein>
<reference evidence="2 3" key="1">
    <citation type="journal article" date="2020" name="ISME J.">
        <title>Uncovering the hidden diversity of litter-decomposition mechanisms in mushroom-forming fungi.</title>
        <authorList>
            <person name="Floudas D."/>
            <person name="Bentzer J."/>
            <person name="Ahren D."/>
            <person name="Johansson T."/>
            <person name="Persson P."/>
            <person name="Tunlid A."/>
        </authorList>
    </citation>
    <scope>NUCLEOTIDE SEQUENCE [LARGE SCALE GENOMIC DNA]</scope>
    <source>
        <strain evidence="2 3">CBS 101986</strain>
    </source>
</reference>
<sequence>MTRQRQPEYQLELKRQQNANASISKLPPEIFVAVFKIIKAENRLEDFHKVLQVCHHWRFIAIDAPFLWTDPPAELHHYTLLMLERSKMALLTVRMPPGTRMATVKAILEHSGRIRSLSCMLNTRSLDTIQKLLSTLPRMPLEELRIAPQYHASKTFKLDSTALCPPDHLRRLILTTIDLDWNLIRVSSLRELQLNFICLSTSVTWDQLFGLLCNTPFLESLFMTLESILINQPSPGARGKPILLQHLQLLSLQYATENQIQHLLSHMACPHLCDLRIGCNSNEADSNDYDEIIQAISNTLNAGNFGSGLKSVEICDNGSFSFELFIGDSPGSATSPFIQLQLPYGEDRNADMRIFSKVLTSLDILIAPDGTSSVAQLSLGVPFGAEELVELFGSLPRLRTIIASEDLVPEIVLSLKIAPNHPTQRAIPFPKLESMTLCILDAEFEDELWDTLGDVLTQRCTHGAKIQELVLEGVTGVDIPELVTRFSAMATNVVVSDLQAATP</sequence>
<evidence type="ECO:0000259" key="1">
    <source>
        <dbReference type="Pfam" id="PF12937"/>
    </source>
</evidence>
<evidence type="ECO:0000313" key="2">
    <source>
        <dbReference type="EMBL" id="KAF5316103.1"/>
    </source>
</evidence>
<accession>A0A8H5B4W5</accession>
<feature type="domain" description="F-box" evidence="1">
    <location>
        <begin position="23"/>
        <end position="70"/>
    </location>
</feature>
<comment type="caution">
    <text evidence="2">The sequence shown here is derived from an EMBL/GenBank/DDBJ whole genome shotgun (WGS) entry which is preliminary data.</text>
</comment>
<dbReference type="InterPro" id="IPR036047">
    <property type="entry name" value="F-box-like_dom_sf"/>
</dbReference>